<dbReference type="VEuPathDB" id="VectorBase:ASIC017038"/>
<feature type="region of interest" description="Disordered" evidence="1">
    <location>
        <begin position="125"/>
        <end position="156"/>
    </location>
</feature>
<protein>
    <submittedName>
        <fullName evidence="2 3">Mutant required to maintain repression 1</fullName>
    </submittedName>
</protein>
<dbReference type="EMBL" id="ATLV01023376">
    <property type="status" value="NOT_ANNOTATED_CDS"/>
    <property type="molecule type" value="Genomic_DNA"/>
</dbReference>
<dbReference type="AlphaFoldDB" id="A0A084WFN4"/>
<dbReference type="EnsemblMetazoa" id="ASIC017038-RA">
    <property type="protein sequence ID" value="ASIC017038-PA"/>
    <property type="gene ID" value="ASIC017038"/>
</dbReference>
<reference evidence="2 4" key="1">
    <citation type="journal article" date="2014" name="BMC Genomics">
        <title>Genome sequence of Anopheles sinensis provides insight into genetics basis of mosquito competence for malaria parasites.</title>
        <authorList>
            <person name="Zhou D."/>
            <person name="Zhang D."/>
            <person name="Ding G."/>
            <person name="Shi L."/>
            <person name="Hou Q."/>
            <person name="Ye Y."/>
            <person name="Xu Y."/>
            <person name="Zhou H."/>
            <person name="Xiong C."/>
            <person name="Li S."/>
            <person name="Yu J."/>
            <person name="Hong S."/>
            <person name="Yu X."/>
            <person name="Zou P."/>
            <person name="Chen C."/>
            <person name="Chang X."/>
            <person name="Wang W."/>
            <person name="Lv Y."/>
            <person name="Sun Y."/>
            <person name="Ma L."/>
            <person name="Shen B."/>
            <person name="Zhu C."/>
        </authorList>
    </citation>
    <scope>NUCLEOTIDE SEQUENCE [LARGE SCALE GENOMIC DNA]</scope>
</reference>
<sequence>MSPASPGRRHQVYAFRVRDPNSGRTVNHDYDRNSQPVLLSTLGRISMTRSISIGSSEAPPKAVSQSRTLARTHPPYPVLMNAIPGRVRSRRSAQVPSGYLIGPPLGRADDGVRFCLPIQATPAHQSHAAASSKQHPLHSPHCGTKNKTRNEKPHARQTNGGWCWVRVFHPVLTFLAFSVCFLPLEDRAAGMRVMAAVLQLFTPALTPRRVPRLCMSEVVPLAPS</sequence>
<reference evidence="3" key="2">
    <citation type="submission" date="2020-05" db="UniProtKB">
        <authorList>
            <consortium name="EnsemblMetazoa"/>
        </authorList>
    </citation>
    <scope>IDENTIFICATION</scope>
</reference>
<name>A0A084WFN4_ANOSI</name>
<dbReference type="Proteomes" id="UP000030765">
    <property type="component" value="Unassembled WGS sequence"/>
</dbReference>
<dbReference type="EMBL" id="KE525342">
    <property type="protein sequence ID" value="KFB49028.1"/>
    <property type="molecule type" value="Genomic_DNA"/>
</dbReference>
<feature type="compositionally biased region" description="Low complexity" evidence="1">
    <location>
        <begin position="125"/>
        <end position="134"/>
    </location>
</feature>
<gene>
    <name evidence="2" type="ORF">ZHAS_00017038</name>
</gene>
<evidence type="ECO:0000313" key="4">
    <source>
        <dbReference type="Proteomes" id="UP000030765"/>
    </source>
</evidence>
<proteinExistence type="predicted"/>
<evidence type="ECO:0000256" key="1">
    <source>
        <dbReference type="SAM" id="MobiDB-lite"/>
    </source>
</evidence>
<accession>A0A084WFN4</accession>
<organism evidence="2">
    <name type="scientific">Anopheles sinensis</name>
    <name type="common">Mosquito</name>
    <dbReference type="NCBI Taxonomy" id="74873"/>
    <lineage>
        <taxon>Eukaryota</taxon>
        <taxon>Metazoa</taxon>
        <taxon>Ecdysozoa</taxon>
        <taxon>Arthropoda</taxon>
        <taxon>Hexapoda</taxon>
        <taxon>Insecta</taxon>
        <taxon>Pterygota</taxon>
        <taxon>Neoptera</taxon>
        <taxon>Endopterygota</taxon>
        <taxon>Diptera</taxon>
        <taxon>Nematocera</taxon>
        <taxon>Culicoidea</taxon>
        <taxon>Culicidae</taxon>
        <taxon>Anophelinae</taxon>
        <taxon>Anopheles</taxon>
    </lineage>
</organism>
<evidence type="ECO:0000313" key="2">
    <source>
        <dbReference type="EMBL" id="KFB49028.1"/>
    </source>
</evidence>
<evidence type="ECO:0000313" key="3">
    <source>
        <dbReference type="EnsemblMetazoa" id="ASIC017038-PA"/>
    </source>
</evidence>
<keyword evidence="4" id="KW-1185">Reference proteome</keyword>